<proteinExistence type="predicted"/>
<organism evidence="1 2">
    <name type="scientific">Kribbella sancticallisti</name>
    <dbReference type="NCBI Taxonomy" id="460087"/>
    <lineage>
        <taxon>Bacteria</taxon>
        <taxon>Bacillati</taxon>
        <taxon>Actinomycetota</taxon>
        <taxon>Actinomycetes</taxon>
        <taxon>Propionibacteriales</taxon>
        <taxon>Kribbellaceae</taxon>
        <taxon>Kribbella</taxon>
    </lineage>
</organism>
<protein>
    <submittedName>
        <fullName evidence="1">Uncharacterized protein</fullName>
    </submittedName>
</protein>
<dbReference type="Proteomes" id="UP001500393">
    <property type="component" value="Unassembled WGS sequence"/>
</dbReference>
<evidence type="ECO:0000313" key="1">
    <source>
        <dbReference type="EMBL" id="GAA1554474.1"/>
    </source>
</evidence>
<accession>A0ABN2C9S8</accession>
<reference evidence="1 2" key="1">
    <citation type="journal article" date="2019" name="Int. J. Syst. Evol. Microbiol.">
        <title>The Global Catalogue of Microorganisms (GCM) 10K type strain sequencing project: providing services to taxonomists for standard genome sequencing and annotation.</title>
        <authorList>
            <consortium name="The Broad Institute Genomics Platform"/>
            <consortium name="The Broad Institute Genome Sequencing Center for Infectious Disease"/>
            <person name="Wu L."/>
            <person name="Ma J."/>
        </authorList>
    </citation>
    <scope>NUCLEOTIDE SEQUENCE [LARGE SCALE GENOMIC DNA]</scope>
    <source>
        <strain evidence="1 2">JCM 14969</strain>
    </source>
</reference>
<evidence type="ECO:0000313" key="2">
    <source>
        <dbReference type="Proteomes" id="UP001500393"/>
    </source>
</evidence>
<sequence>MPSDSRAKADERTGFPRSACAQRAAVWAPICGSEPPARTPARINIHTGDDDTVRPISREIAEACSSRVIGSMRGCPNLSISRATCGPPTASAMAKPPVTLPATAYEPVEPCTSQTMPRPVIAMPIRAGAAAR</sequence>
<keyword evidence="2" id="KW-1185">Reference proteome</keyword>
<gene>
    <name evidence="1" type="ORF">GCM10009789_04840</name>
</gene>
<name>A0ABN2C9S8_9ACTN</name>
<dbReference type="EMBL" id="BAAAOS010000006">
    <property type="protein sequence ID" value="GAA1554474.1"/>
    <property type="molecule type" value="Genomic_DNA"/>
</dbReference>
<comment type="caution">
    <text evidence="1">The sequence shown here is derived from an EMBL/GenBank/DDBJ whole genome shotgun (WGS) entry which is preliminary data.</text>
</comment>